<reference evidence="1" key="1">
    <citation type="submission" date="2023-12" db="EMBL/GenBank/DDBJ databases">
        <title>Genome sequencing and assembly of bacterial species from a model synthetic community.</title>
        <authorList>
            <person name="Hogle S.L."/>
        </authorList>
    </citation>
    <scope>NUCLEOTIDE SEQUENCE</scope>
    <source>
        <strain evidence="1">SBW25</strain>
    </source>
</reference>
<keyword evidence="2" id="KW-1185">Reference proteome</keyword>
<protein>
    <submittedName>
        <fullName evidence="1">Uncharacterized protein</fullName>
    </submittedName>
</protein>
<evidence type="ECO:0000313" key="1">
    <source>
        <dbReference type="EMBL" id="WQD74827.1"/>
    </source>
</evidence>
<accession>A0ACD4Y0C9</accession>
<gene>
    <name evidence="1" type="ORF">U0037_13060</name>
</gene>
<evidence type="ECO:0000313" key="2">
    <source>
        <dbReference type="Proteomes" id="UP001325023"/>
    </source>
</evidence>
<proteinExistence type="predicted"/>
<dbReference type="Proteomes" id="UP001325023">
    <property type="component" value="Chromosome"/>
</dbReference>
<sequence>MQRAKVQVADGLNGGYEIIRRRMRGLFTGSIAQGMAGLDEMFESFATDLCSWQR</sequence>
<organism evidence="1 2">
    <name type="scientific">Pseudomonas fluorescens</name>
    <dbReference type="NCBI Taxonomy" id="294"/>
    <lineage>
        <taxon>Bacteria</taxon>
        <taxon>Pseudomonadati</taxon>
        <taxon>Pseudomonadota</taxon>
        <taxon>Gammaproteobacteria</taxon>
        <taxon>Pseudomonadales</taxon>
        <taxon>Pseudomonadaceae</taxon>
        <taxon>Pseudomonas</taxon>
    </lineage>
</organism>
<dbReference type="EMBL" id="CP140009">
    <property type="protein sequence ID" value="WQD74827.1"/>
    <property type="molecule type" value="Genomic_DNA"/>
</dbReference>
<name>A0ACD4Y0C9_PSEFL</name>